<sequence length="94" mass="10313">MRFLDLTVWACYCWAPVHLVAGGSSCCGCAPWLLLCVCVRHERAEGRDGVGVVGGTHQSAECAQKCHHQRSQKTCTILYIAYGLSKPYIRGISQ</sequence>
<dbReference type="PROSITE" id="PS51257">
    <property type="entry name" value="PROKAR_LIPOPROTEIN"/>
    <property type="match status" value="1"/>
</dbReference>
<evidence type="ECO:0000313" key="3">
    <source>
        <dbReference type="EMBL" id="KAE8994449.1"/>
    </source>
</evidence>
<evidence type="ECO:0000313" key="6">
    <source>
        <dbReference type="Proteomes" id="UP000434957"/>
    </source>
</evidence>
<dbReference type="Proteomes" id="UP000435112">
    <property type="component" value="Unassembled WGS sequence"/>
</dbReference>
<keyword evidence="6" id="KW-1185">Reference proteome</keyword>
<protein>
    <recommendedName>
        <fullName evidence="8">Secreted protein</fullName>
    </recommendedName>
</protein>
<evidence type="ECO:0000313" key="2">
    <source>
        <dbReference type="EMBL" id="KAE8990925.1"/>
    </source>
</evidence>
<evidence type="ECO:0008006" key="8">
    <source>
        <dbReference type="Google" id="ProtNLM"/>
    </source>
</evidence>
<evidence type="ECO:0000313" key="5">
    <source>
        <dbReference type="Proteomes" id="UP000429607"/>
    </source>
</evidence>
<feature type="signal peptide" evidence="1">
    <location>
        <begin position="1"/>
        <end position="22"/>
    </location>
</feature>
<evidence type="ECO:0000313" key="7">
    <source>
        <dbReference type="Proteomes" id="UP000435112"/>
    </source>
</evidence>
<keyword evidence="1" id="KW-0732">Signal</keyword>
<organism evidence="3 5">
    <name type="scientific">Phytophthora rubi</name>
    <dbReference type="NCBI Taxonomy" id="129364"/>
    <lineage>
        <taxon>Eukaryota</taxon>
        <taxon>Sar</taxon>
        <taxon>Stramenopiles</taxon>
        <taxon>Oomycota</taxon>
        <taxon>Peronosporomycetes</taxon>
        <taxon>Peronosporales</taxon>
        <taxon>Peronosporaceae</taxon>
        <taxon>Phytophthora</taxon>
    </lineage>
</organism>
<proteinExistence type="predicted"/>
<dbReference type="EMBL" id="QXFT01002026">
    <property type="protein sequence ID" value="KAE9305397.1"/>
    <property type="molecule type" value="Genomic_DNA"/>
</dbReference>
<reference evidence="5 7" key="1">
    <citation type="submission" date="2018-09" db="EMBL/GenBank/DDBJ databases">
        <title>Genomic investigation of the strawberry pathogen Phytophthora fragariae indicates pathogenicity is determined by transcriptional variation in three key races.</title>
        <authorList>
            <person name="Adams T.M."/>
            <person name="Armitage A.D."/>
            <person name="Sobczyk M.K."/>
            <person name="Bates H.J."/>
            <person name="Dunwell J.M."/>
            <person name="Nellist C.F."/>
            <person name="Harrison R.J."/>
        </authorList>
    </citation>
    <scope>NUCLEOTIDE SEQUENCE [LARGE SCALE GENOMIC DNA]</scope>
    <source>
        <strain evidence="3 5">SCRP249</strain>
        <strain evidence="2 7">SCRP324</strain>
        <strain evidence="4 6">SCRP333</strain>
    </source>
</reference>
<dbReference type="AlphaFoldDB" id="A0A6A3JH58"/>
<comment type="caution">
    <text evidence="3">The sequence shown here is derived from an EMBL/GenBank/DDBJ whole genome shotgun (WGS) entry which is preliminary data.</text>
</comment>
<evidence type="ECO:0000256" key="1">
    <source>
        <dbReference type="SAM" id="SignalP"/>
    </source>
</evidence>
<feature type="chain" id="PRO_5036164680" description="Secreted protein" evidence="1">
    <location>
        <begin position="23"/>
        <end position="94"/>
    </location>
</feature>
<accession>A0A6A3JH58</accession>
<dbReference type="Proteomes" id="UP000434957">
    <property type="component" value="Unassembled WGS sequence"/>
</dbReference>
<name>A0A6A3JH58_9STRA</name>
<evidence type="ECO:0000313" key="4">
    <source>
        <dbReference type="EMBL" id="KAE9305397.1"/>
    </source>
</evidence>
<dbReference type="Proteomes" id="UP000429607">
    <property type="component" value="Unassembled WGS sequence"/>
</dbReference>
<gene>
    <name evidence="3" type="ORF">PR001_g20397</name>
    <name evidence="2" type="ORF">PR002_g21009</name>
    <name evidence="4" type="ORF">PR003_g21503</name>
</gene>
<dbReference type="EMBL" id="QXFU01002069">
    <property type="protein sequence ID" value="KAE8990925.1"/>
    <property type="molecule type" value="Genomic_DNA"/>
</dbReference>
<dbReference type="EMBL" id="QXFV01002004">
    <property type="protein sequence ID" value="KAE8994449.1"/>
    <property type="molecule type" value="Genomic_DNA"/>
</dbReference>